<feature type="domain" description="NUP160 helical" evidence="6">
    <location>
        <begin position="551"/>
        <end position="738"/>
    </location>
</feature>
<dbReference type="InterPro" id="IPR059141">
    <property type="entry name" value="Beta-prop_Nup120_160"/>
</dbReference>
<reference evidence="9" key="1">
    <citation type="submission" date="2022-08" db="EMBL/GenBank/DDBJ databases">
        <authorList>
            <person name="Gutierrez-Valencia J."/>
        </authorList>
    </citation>
    <scope>NUCLEOTIDE SEQUENCE</scope>
</reference>
<keyword evidence="10" id="KW-1185">Reference proteome</keyword>
<accession>A0AAV0L0L1</accession>
<protein>
    <recommendedName>
        <fullName evidence="11">Nuclear pore complex protein NUP160</fullName>
    </recommendedName>
</protein>
<feature type="transmembrane region" description="Helical" evidence="4">
    <location>
        <begin position="1482"/>
        <end position="1505"/>
    </location>
</feature>
<feature type="domain" description="Nucleoporin Nup120/160 beta-propeller" evidence="5">
    <location>
        <begin position="59"/>
        <end position="531"/>
    </location>
</feature>
<evidence type="ECO:0000313" key="10">
    <source>
        <dbReference type="Proteomes" id="UP001154282"/>
    </source>
</evidence>
<dbReference type="InterPro" id="IPR056535">
    <property type="entry name" value="TPR_NUP160_M"/>
</dbReference>
<gene>
    <name evidence="9" type="ORF">LITE_LOCUS21441</name>
</gene>
<dbReference type="GO" id="GO:0005643">
    <property type="term" value="C:nuclear pore"/>
    <property type="evidence" value="ECO:0007669"/>
    <property type="project" value="UniProtKB-ARBA"/>
</dbReference>
<proteinExistence type="predicted"/>
<dbReference type="Pfam" id="PF23354">
    <property type="entry name" value="TPR_NUP160_120_M"/>
    <property type="match status" value="1"/>
</dbReference>
<dbReference type="Pfam" id="PF17238">
    <property type="entry name" value="NUP160_helical_2"/>
    <property type="match status" value="1"/>
</dbReference>
<comment type="subcellular location">
    <subcellularLocation>
        <location evidence="1">Nucleus</location>
    </subcellularLocation>
</comment>
<name>A0AAV0L0L1_9ROSI</name>
<dbReference type="InterPro" id="IPR021717">
    <property type="entry name" value="Nucleoporin_Nup160"/>
</dbReference>
<keyword evidence="4" id="KW-0812">Transmembrane</keyword>
<evidence type="ECO:0000259" key="6">
    <source>
        <dbReference type="Pfam" id="PF17238"/>
    </source>
</evidence>
<evidence type="ECO:0000259" key="8">
    <source>
        <dbReference type="Pfam" id="PF23354"/>
    </source>
</evidence>
<dbReference type="Pfam" id="PF11715">
    <property type="entry name" value="Beta-prop_Nup120_160"/>
    <property type="match status" value="1"/>
</dbReference>
<sequence>MGSRSTLVGVEVPITGSDSVKWHELSLPLRSSSPPPWPQFPPLTDDCASCCVVGDPPLYFIWRIHKTHPNVLELLELSAESEFPKIGLRITFPDSLSSFAHIHQNQDGSTLTNPYTLYVLTVSGVAYLIKLRTISAYSSTSVFPGDELFQFDLTSYSNAPITSVAASAGCLVVGRNDGSIACFRLSLLNHAVPGFVNELRDDSGINRLWGFMSRGRTVGTVLDLVIRELHGVPFVFVLHSNGVIQIWDLLSHNKIFSQGMNVQNPEGKITIPSGTTAVRLWVSEANNQSDRIPLAILRRKSQECSTEMICVYSLHYGLGDRTTLSLGPLLPSIPLEEGRCLDVKLSSDRIWIIKDNGLAFHYIFHTDIDVKEAHCYALQEDFVAEQLFLNAELSSDDLLWMIHSIFSSSKEQIVPFIFSTFLRRLLLPGVLHCNVLRLTLLDYNKQWTETELQSLTFDGLKKEIGSLVDDEGLGRTSVSIYYFWKNFFGRYFSHWCKNNTPCGLLIQPLTGGVVLIRKDSMSLFRNMANIELMAEGCLQEFVDLLKPELGLSGDGEHAILLEVLKCVTSMSQSLGKTASAILYEGLVSKSNISLEDVVSQLLKILQTGCIPSSLVPFSDLSADFDLGKESNHKNLRKFSVNMILSLHALSRKANSWGKVLNAIESYIQFLVPHKILQSLDTEESLKIGTAAMVQATSQVAQAMLVSALEILLFVKYLLNLSGKINMLHADISRIQLELVPMIQDIVSEWLIIYFLVTTPSESPGIEDFSCQLSSLHIDSKNGRRSWHDKFGKLDFTLAFILLMSNQTSSQDLNHHSSHYFPNPRDLISAVQHFTGWIIWGNTTVESNSPLRHYAELGLTLLRHGQYYAAECLLSVVEANIQREKIFRSLQENDGDWCVLQHLLGCCLLAQARFGFPGILKERKIYEAIRCFFRASSGELASKTLQALSHDTGLPPLCLDDSVSSAAWKLHYYQWAMQILEQYNFSEGACQFALAALEQVDEAMSRRDGSHVGCTLDESAVTIKGRLWSNVFKFTLDLNRFHDAYCTIISNPDEESKQICLRRFIIVLYELGAMKILCDGTLPFTGLADKIERELAWKAERTTITAQPNLYKLLYAFEMHRQNWQRAASYIYEYSVRLKNEVVITDHQHLSRLLQERMNSISAAINALHLVNPEYAWIEPPFEKNLNRIEGYPHKRAKKTEMEHLAHDHALSRKEQSYIDLDKLQDQFVLTSAEYTLSLANIESRSTGREDPSLLVSILVQANLYDMAFTIILKYYKGSALRRELERIFSAMSLKCCPNKISSYTERNQLVLIPSEEKFQSSPEMGSMYQQPNGNSHWATLEFYIRKYKVFHAGLPVNVAETLLRTDPHIELPLWLVQMFKDARQDRTFGMTGQESNAAALLRLYVDCGRHMEAVNLLVEYIDSFATVRPSNLLNRKKPFAAWFPYSTIELLWCRLEDSITSDRMIDQSEKLKRLLHGALHSYLRLVSMHCSAVFASIVFVLSFSIGCLYVDVSVCQLKVDNDDALAAAGR</sequence>
<evidence type="ECO:0000256" key="1">
    <source>
        <dbReference type="ARBA" id="ARBA00004123"/>
    </source>
</evidence>
<dbReference type="PANTHER" id="PTHR21286:SF0">
    <property type="entry name" value="NUCLEAR PORE COMPLEX PROTEIN NUP160"/>
    <property type="match status" value="1"/>
</dbReference>
<comment type="caution">
    <text evidence="9">The sequence shown here is derived from an EMBL/GenBank/DDBJ whole genome shotgun (WGS) entry which is preliminary data.</text>
</comment>
<feature type="domain" description="NUP160 C-terminal TPR" evidence="7">
    <location>
        <begin position="1220"/>
        <end position="1476"/>
    </location>
</feature>
<keyword evidence="3" id="KW-0539">Nucleus</keyword>
<dbReference type="GO" id="GO:0017056">
    <property type="term" value="F:structural constituent of nuclear pore"/>
    <property type="evidence" value="ECO:0007669"/>
    <property type="project" value="TreeGrafter"/>
</dbReference>
<keyword evidence="2" id="KW-0813">Transport</keyword>
<evidence type="ECO:0000259" key="5">
    <source>
        <dbReference type="Pfam" id="PF11715"/>
    </source>
</evidence>
<dbReference type="Pfam" id="PF23347">
    <property type="entry name" value="TPR_Nup160_C"/>
    <property type="match status" value="1"/>
</dbReference>
<dbReference type="InterPro" id="IPR035192">
    <property type="entry name" value="NUP160_hel_plant"/>
</dbReference>
<evidence type="ECO:0000259" key="7">
    <source>
        <dbReference type="Pfam" id="PF23347"/>
    </source>
</evidence>
<evidence type="ECO:0000256" key="3">
    <source>
        <dbReference type="ARBA" id="ARBA00023242"/>
    </source>
</evidence>
<evidence type="ECO:0000313" key="9">
    <source>
        <dbReference type="EMBL" id="CAI0427992.1"/>
    </source>
</evidence>
<evidence type="ECO:0000256" key="4">
    <source>
        <dbReference type="SAM" id="Phobius"/>
    </source>
</evidence>
<feature type="domain" description="NUP160 middle TPR" evidence="8">
    <location>
        <begin position="918"/>
        <end position="1169"/>
    </location>
</feature>
<keyword evidence="4" id="KW-1133">Transmembrane helix</keyword>
<organism evidence="9 10">
    <name type="scientific">Linum tenue</name>
    <dbReference type="NCBI Taxonomy" id="586396"/>
    <lineage>
        <taxon>Eukaryota</taxon>
        <taxon>Viridiplantae</taxon>
        <taxon>Streptophyta</taxon>
        <taxon>Embryophyta</taxon>
        <taxon>Tracheophyta</taxon>
        <taxon>Spermatophyta</taxon>
        <taxon>Magnoliopsida</taxon>
        <taxon>eudicotyledons</taxon>
        <taxon>Gunneridae</taxon>
        <taxon>Pentapetalae</taxon>
        <taxon>rosids</taxon>
        <taxon>fabids</taxon>
        <taxon>Malpighiales</taxon>
        <taxon>Linaceae</taxon>
        <taxon>Linum</taxon>
    </lineage>
</organism>
<dbReference type="Proteomes" id="UP001154282">
    <property type="component" value="Unassembled WGS sequence"/>
</dbReference>
<evidence type="ECO:0000256" key="2">
    <source>
        <dbReference type="ARBA" id="ARBA00022448"/>
    </source>
</evidence>
<dbReference type="EMBL" id="CAMGYJ010000006">
    <property type="protein sequence ID" value="CAI0427992.1"/>
    <property type="molecule type" value="Genomic_DNA"/>
</dbReference>
<keyword evidence="4" id="KW-0472">Membrane</keyword>
<evidence type="ECO:0008006" key="11">
    <source>
        <dbReference type="Google" id="ProtNLM"/>
    </source>
</evidence>
<dbReference type="InterPro" id="IPR056536">
    <property type="entry name" value="TPR_NUP160_C"/>
</dbReference>
<dbReference type="PANTHER" id="PTHR21286">
    <property type="entry name" value="NUCLEAR PORE COMPLEX PROTEIN NUP160"/>
    <property type="match status" value="1"/>
</dbReference>